<evidence type="ECO:0000313" key="2">
    <source>
        <dbReference type="EMBL" id="KAI3437654.1"/>
    </source>
</evidence>
<feature type="compositionally biased region" description="Low complexity" evidence="1">
    <location>
        <begin position="31"/>
        <end position="51"/>
    </location>
</feature>
<feature type="region of interest" description="Disordered" evidence="1">
    <location>
        <begin position="15"/>
        <end position="87"/>
    </location>
</feature>
<keyword evidence="3" id="KW-1185">Reference proteome</keyword>
<protein>
    <submittedName>
        <fullName evidence="2">Uncharacterized protein</fullName>
    </submittedName>
</protein>
<dbReference type="Proteomes" id="UP001055712">
    <property type="component" value="Unassembled WGS sequence"/>
</dbReference>
<gene>
    <name evidence="2" type="ORF">D9Q98_000104</name>
</gene>
<name>A0A9D4TY77_CHLVU</name>
<dbReference type="EMBL" id="SIDB01000001">
    <property type="protein sequence ID" value="KAI3437654.1"/>
    <property type="molecule type" value="Genomic_DNA"/>
</dbReference>
<dbReference type="AlphaFoldDB" id="A0A9D4TY77"/>
<evidence type="ECO:0000256" key="1">
    <source>
        <dbReference type="SAM" id="MobiDB-lite"/>
    </source>
</evidence>
<reference evidence="2" key="2">
    <citation type="submission" date="2020-11" db="EMBL/GenBank/DDBJ databases">
        <authorList>
            <person name="Cecchin M."/>
            <person name="Marcolungo L."/>
            <person name="Rossato M."/>
            <person name="Girolomoni L."/>
            <person name="Cosentino E."/>
            <person name="Cuine S."/>
            <person name="Li-Beisson Y."/>
            <person name="Delledonne M."/>
            <person name="Ballottari M."/>
        </authorList>
    </citation>
    <scope>NUCLEOTIDE SEQUENCE</scope>
    <source>
        <strain evidence="2">211/11P</strain>
        <tissue evidence="2">Whole cell</tissue>
    </source>
</reference>
<proteinExistence type="predicted"/>
<accession>A0A9D4TY77</accession>
<sequence>MARLRVRLANWDQADLAPNWRLKGAEAEGPGSSSIDTDTSSSGGSSSSSSGDHTRGSSGGVWSDCSPADPPLPHAESRHHRHRVWLS</sequence>
<reference evidence="2" key="1">
    <citation type="journal article" date="2019" name="Plant J.">
        <title>Chlorella vulgaris genome assembly and annotation reveals the molecular basis for metabolic acclimation to high light conditions.</title>
        <authorList>
            <person name="Cecchin M."/>
            <person name="Marcolungo L."/>
            <person name="Rossato M."/>
            <person name="Girolomoni L."/>
            <person name="Cosentino E."/>
            <person name="Cuine S."/>
            <person name="Li-Beisson Y."/>
            <person name="Delledonne M."/>
            <person name="Ballottari M."/>
        </authorList>
    </citation>
    <scope>NUCLEOTIDE SEQUENCE</scope>
    <source>
        <strain evidence="2">211/11P</strain>
    </source>
</reference>
<feature type="compositionally biased region" description="Basic residues" evidence="1">
    <location>
        <begin position="77"/>
        <end position="87"/>
    </location>
</feature>
<organism evidence="2 3">
    <name type="scientific">Chlorella vulgaris</name>
    <name type="common">Green alga</name>
    <dbReference type="NCBI Taxonomy" id="3077"/>
    <lineage>
        <taxon>Eukaryota</taxon>
        <taxon>Viridiplantae</taxon>
        <taxon>Chlorophyta</taxon>
        <taxon>core chlorophytes</taxon>
        <taxon>Trebouxiophyceae</taxon>
        <taxon>Chlorellales</taxon>
        <taxon>Chlorellaceae</taxon>
        <taxon>Chlorella clade</taxon>
        <taxon>Chlorella</taxon>
    </lineage>
</organism>
<comment type="caution">
    <text evidence="2">The sequence shown here is derived from an EMBL/GenBank/DDBJ whole genome shotgun (WGS) entry which is preliminary data.</text>
</comment>
<evidence type="ECO:0000313" key="3">
    <source>
        <dbReference type="Proteomes" id="UP001055712"/>
    </source>
</evidence>